<protein>
    <submittedName>
        <fullName evidence="1">Uncharacterized protein</fullName>
    </submittedName>
</protein>
<dbReference type="AlphaFoldDB" id="A0A4P6ZCB1"/>
<proteinExistence type="predicted"/>
<gene>
    <name evidence="1" type="ORF">NBC122_00232</name>
</gene>
<evidence type="ECO:0000313" key="2">
    <source>
        <dbReference type="Proteomes" id="UP000294419"/>
    </source>
</evidence>
<keyword evidence="2" id="KW-1185">Reference proteome</keyword>
<evidence type="ECO:0000313" key="1">
    <source>
        <dbReference type="EMBL" id="QBO57087.1"/>
    </source>
</evidence>
<dbReference type="RefSeq" id="WP_165983175.1">
    <property type="nucleotide sequence ID" value="NZ_CP037954.1"/>
</dbReference>
<dbReference type="Proteomes" id="UP000294419">
    <property type="component" value="Chromosome"/>
</dbReference>
<reference evidence="1 2" key="1">
    <citation type="submission" date="2019-03" db="EMBL/GenBank/DDBJ databases">
        <authorList>
            <person name="Kim H."/>
            <person name="Yu S.-M."/>
        </authorList>
    </citation>
    <scope>NUCLEOTIDE SEQUENCE [LARGE SCALE GENOMIC DNA]</scope>
    <source>
        <strain evidence="1 2">NBC122</strain>
    </source>
</reference>
<accession>A0A4P6ZCB1</accession>
<dbReference type="KEGG" id="csal:NBC122_00232"/>
<name>A0A4P6ZCB1_9FLAO</name>
<dbReference type="EMBL" id="CP037954">
    <property type="protein sequence ID" value="QBO57087.1"/>
    <property type="molecule type" value="Genomic_DNA"/>
</dbReference>
<sequence>MRLSLSFLNYGSSTILFNETEIPANIPDHIEMKRKSMRSVLNNLTKLTIYPSLSLMKD</sequence>
<organism evidence="1 2">
    <name type="scientific">Chryseobacterium salivictor</name>
    <dbReference type="NCBI Taxonomy" id="2547600"/>
    <lineage>
        <taxon>Bacteria</taxon>
        <taxon>Pseudomonadati</taxon>
        <taxon>Bacteroidota</taxon>
        <taxon>Flavobacteriia</taxon>
        <taxon>Flavobacteriales</taxon>
        <taxon>Weeksellaceae</taxon>
        <taxon>Chryseobacterium group</taxon>
        <taxon>Chryseobacterium</taxon>
    </lineage>
</organism>